<protein>
    <recommendedName>
        <fullName evidence="6">Reverse transcriptase</fullName>
    </recommendedName>
</protein>
<dbReference type="EMBL" id="NCSJ02000242">
    <property type="protein sequence ID" value="RFU26788.1"/>
    <property type="molecule type" value="Genomic_DNA"/>
</dbReference>
<dbReference type="PANTHER" id="PTHR33481">
    <property type="entry name" value="REVERSE TRANSCRIPTASE"/>
    <property type="match status" value="1"/>
</dbReference>
<dbReference type="Proteomes" id="UP000258309">
    <property type="component" value="Unassembled WGS sequence"/>
</dbReference>
<dbReference type="Gene3D" id="3.30.420.10">
    <property type="entry name" value="Ribonuclease H-like superfamily/Ribonuclease H"/>
    <property type="match status" value="1"/>
</dbReference>
<comment type="caution">
    <text evidence="4">The sequence shown here is derived from an EMBL/GenBank/DDBJ whole genome shotgun (WGS) entry which is preliminary data.</text>
</comment>
<proteinExistence type="predicted"/>
<organism evidence="4 5">
    <name type="scientific">Scytalidium lignicola</name>
    <name type="common">Hyphomycete</name>
    <dbReference type="NCBI Taxonomy" id="5539"/>
    <lineage>
        <taxon>Eukaryota</taxon>
        <taxon>Fungi</taxon>
        <taxon>Dikarya</taxon>
        <taxon>Ascomycota</taxon>
        <taxon>Pezizomycotina</taxon>
        <taxon>Leotiomycetes</taxon>
        <taxon>Leotiomycetes incertae sedis</taxon>
        <taxon>Scytalidium</taxon>
    </lineage>
</organism>
<feature type="region of interest" description="Disordered" evidence="1">
    <location>
        <begin position="121"/>
        <end position="148"/>
    </location>
</feature>
<feature type="compositionally biased region" description="Basic and acidic residues" evidence="1">
    <location>
        <begin position="983"/>
        <end position="994"/>
    </location>
</feature>
<evidence type="ECO:0008006" key="6">
    <source>
        <dbReference type="Google" id="ProtNLM"/>
    </source>
</evidence>
<dbReference type="CDD" id="cd01650">
    <property type="entry name" value="RT_nLTR_like"/>
    <property type="match status" value="1"/>
</dbReference>
<dbReference type="InterPro" id="IPR036397">
    <property type="entry name" value="RNaseH_sf"/>
</dbReference>
<dbReference type="CDD" id="cd09276">
    <property type="entry name" value="Rnase_HI_RT_non_LTR"/>
    <property type="match status" value="1"/>
</dbReference>
<dbReference type="InterPro" id="IPR043502">
    <property type="entry name" value="DNA/RNA_pol_sf"/>
</dbReference>
<dbReference type="STRING" id="5539.A0A3E2H095"/>
<feature type="non-terminal residue" evidence="4">
    <location>
        <position position="1000"/>
    </location>
</feature>
<dbReference type="InterPro" id="IPR002156">
    <property type="entry name" value="RNaseH_domain"/>
</dbReference>
<evidence type="ECO:0000259" key="2">
    <source>
        <dbReference type="PROSITE" id="PS50878"/>
    </source>
</evidence>
<name>A0A3E2H095_SCYLI</name>
<dbReference type="Pfam" id="PF00075">
    <property type="entry name" value="RNase_H"/>
    <property type="match status" value="1"/>
</dbReference>
<dbReference type="PANTHER" id="PTHR33481:SF1">
    <property type="entry name" value="ENDONUCLEASE_EXONUCLEASE_PHOSPHATASE DOMAIN-CONTAINING PROTEIN-RELATED"/>
    <property type="match status" value="1"/>
</dbReference>
<dbReference type="Pfam" id="PF00078">
    <property type="entry name" value="RVT_1"/>
    <property type="match status" value="1"/>
</dbReference>
<feature type="region of interest" description="Disordered" evidence="1">
    <location>
        <begin position="980"/>
        <end position="1000"/>
    </location>
</feature>
<evidence type="ECO:0000259" key="3">
    <source>
        <dbReference type="PROSITE" id="PS50879"/>
    </source>
</evidence>
<dbReference type="OrthoDB" id="3437859at2759"/>
<dbReference type="GO" id="GO:0004523">
    <property type="term" value="F:RNA-DNA hybrid ribonuclease activity"/>
    <property type="evidence" value="ECO:0007669"/>
    <property type="project" value="InterPro"/>
</dbReference>
<dbReference type="InterPro" id="IPR000477">
    <property type="entry name" value="RT_dom"/>
</dbReference>
<sequence length="1000" mass="114221">MISPPKPFPYVKRWWTIELSRLRKEYNYRHNQWTSATRRGEYDSRIRDAARVAKQQYIQAIEVQKKQYWQEFLNDTNNVWKALLYVNKEEKAWNILILRREGEVAEEDGDKAEMLMRTFFPPQPEPEVNLQDPGSEDNNNTSDMSCSPISEEEVQEAIFSSNPRKAPGPDGIPFRAWQELWPVAKEWIVALYQKSFELGHVPTTWREAKIVVIRKPGKPDYTIPKAYRPISLLQTIGKGLEKVIARRISEYLERNNLLPRTQFGARPRRSTEHALMLLIEKIHDAWRTRKVLSLVTFDVQGAYNGVNKEVLKRRLEEHNVPRILVKWVYSFCSNRRACVAFEDYCSNMEDILHPGLPQGSSLSPIAYIVYNASLLNGMVNSTEGDMGFVDDYTAWVTGKSLEENTQRIQDDIIPRVVQWQRQSGATFEADKTQFIHFTRNEEKVQRPYLPIRMNGVWVAPSETVKILGVLLDSKLRMREQVQKAARKGMTQCIALGMLRGLRPSAMKQLYISTVASKLDYAASVWYKVQERGQFAEKTLEAVQRLGSRIITGAYRTAANVILEAECGLLPTAIRLRMKVLRYAVELHTLPKEHPWWQLKNGIRPTTTKIMSPLRRMLKEFTTDIEGETAKDLEVIHPFPVHLAIGSPFEAIIITEDRNLAVMEAWDPSIAPAIYMDGSARKGLTGHAVVAVYETAAPRDDDNEYAAELRAIRKAVRILRSHAPQLRQKGITILTDCQSVMKSLRRPHQQSGQYIIQEIIQITAGLRAEGTKITLRWVPAHEGVHGNELAHKYAQKSTTRGNEVGDELTLRLKSQALRAGQGRILKLCERLFKRTCSGMFTRTIDKALPQQHIAKVYSTLNSQDAAIVIQLRTGHLALNGPMARIHRAESARCQCGVEEETVRHFVFQCPQWTEQRQALREILGERMGDLSYALGGWSGRINRRTRKQIDGSKEKWKPNINAIKAVIQFVKATGRFQSQMAVRGEGENEASREGAEAEVVE</sequence>
<dbReference type="InterPro" id="IPR012337">
    <property type="entry name" value="RNaseH-like_sf"/>
</dbReference>
<dbReference type="AlphaFoldDB" id="A0A3E2H095"/>
<evidence type="ECO:0000313" key="4">
    <source>
        <dbReference type="EMBL" id="RFU26788.1"/>
    </source>
</evidence>
<gene>
    <name evidence="4" type="ORF">B7463_g9554</name>
</gene>
<accession>A0A3E2H095</accession>
<evidence type="ECO:0000313" key="5">
    <source>
        <dbReference type="Proteomes" id="UP000258309"/>
    </source>
</evidence>
<dbReference type="GO" id="GO:0003676">
    <property type="term" value="F:nucleic acid binding"/>
    <property type="evidence" value="ECO:0007669"/>
    <property type="project" value="InterPro"/>
</dbReference>
<dbReference type="SUPFAM" id="SSF53098">
    <property type="entry name" value="Ribonuclease H-like"/>
    <property type="match status" value="1"/>
</dbReference>
<dbReference type="SUPFAM" id="SSF56672">
    <property type="entry name" value="DNA/RNA polymerases"/>
    <property type="match status" value="1"/>
</dbReference>
<dbReference type="PROSITE" id="PS50879">
    <property type="entry name" value="RNASE_H_1"/>
    <property type="match status" value="1"/>
</dbReference>
<reference evidence="4 5" key="1">
    <citation type="submission" date="2018-05" db="EMBL/GenBank/DDBJ databases">
        <title>Draft genome sequence of Scytalidium lignicola DSM 105466, a ubiquitous saprotrophic fungus.</title>
        <authorList>
            <person name="Buettner E."/>
            <person name="Gebauer A.M."/>
            <person name="Hofrichter M."/>
            <person name="Liers C."/>
            <person name="Kellner H."/>
        </authorList>
    </citation>
    <scope>NUCLEOTIDE SEQUENCE [LARGE SCALE GENOMIC DNA]</scope>
    <source>
        <strain evidence="4 5">DSM 105466</strain>
    </source>
</reference>
<feature type="domain" description="Reverse transcriptase" evidence="2">
    <location>
        <begin position="194"/>
        <end position="471"/>
    </location>
</feature>
<evidence type="ECO:0000256" key="1">
    <source>
        <dbReference type="SAM" id="MobiDB-lite"/>
    </source>
</evidence>
<dbReference type="OMA" id="NGPMARI"/>
<feature type="non-terminal residue" evidence="4">
    <location>
        <position position="1"/>
    </location>
</feature>
<dbReference type="PROSITE" id="PS50878">
    <property type="entry name" value="RT_POL"/>
    <property type="match status" value="1"/>
</dbReference>
<feature type="compositionally biased region" description="Polar residues" evidence="1">
    <location>
        <begin position="136"/>
        <end position="148"/>
    </location>
</feature>
<keyword evidence="5" id="KW-1185">Reference proteome</keyword>
<feature type="domain" description="RNase H type-1" evidence="3">
    <location>
        <begin position="667"/>
        <end position="798"/>
    </location>
</feature>